<dbReference type="EMBL" id="JAXCGZ010008819">
    <property type="protein sequence ID" value="KAK7077444.1"/>
    <property type="molecule type" value="Genomic_DNA"/>
</dbReference>
<gene>
    <name evidence="2" type="ORF">SK128_018436</name>
</gene>
<accession>A0AAN8XE35</accession>
<dbReference type="Proteomes" id="UP001381693">
    <property type="component" value="Unassembled WGS sequence"/>
</dbReference>
<reference evidence="2 3" key="1">
    <citation type="submission" date="2023-11" db="EMBL/GenBank/DDBJ databases">
        <title>Halocaridina rubra genome assembly.</title>
        <authorList>
            <person name="Smith C."/>
        </authorList>
    </citation>
    <scope>NUCLEOTIDE SEQUENCE [LARGE SCALE GENOMIC DNA]</scope>
    <source>
        <strain evidence="2">EP-1</strain>
        <tissue evidence="2">Whole</tissue>
    </source>
</reference>
<feature type="non-terminal residue" evidence="2">
    <location>
        <position position="143"/>
    </location>
</feature>
<feature type="coiled-coil region" evidence="1">
    <location>
        <begin position="46"/>
        <end position="123"/>
    </location>
</feature>
<keyword evidence="1" id="KW-0175">Coiled coil</keyword>
<evidence type="ECO:0000313" key="3">
    <source>
        <dbReference type="Proteomes" id="UP001381693"/>
    </source>
</evidence>
<dbReference type="AlphaFoldDB" id="A0AAN8XE35"/>
<name>A0AAN8XE35_HALRR</name>
<feature type="non-terminal residue" evidence="2">
    <location>
        <position position="1"/>
    </location>
</feature>
<sequence>DGDSSIYGGRGSDKDVLIIKLKADLRCSQSANEEINCHLVERDKQIADLQAQITDLHHKLVESQTEVANVTRALQDVRCQNRRDSGEVEAQLSENIDVLANRLAELEEECHKLGDEHSALQDTHSLCAPTITMLQDQLSRSQQ</sequence>
<evidence type="ECO:0000256" key="1">
    <source>
        <dbReference type="SAM" id="Coils"/>
    </source>
</evidence>
<comment type="caution">
    <text evidence="2">The sequence shown here is derived from an EMBL/GenBank/DDBJ whole genome shotgun (WGS) entry which is preliminary data.</text>
</comment>
<keyword evidence="3" id="KW-1185">Reference proteome</keyword>
<evidence type="ECO:0000313" key="2">
    <source>
        <dbReference type="EMBL" id="KAK7077444.1"/>
    </source>
</evidence>
<proteinExistence type="predicted"/>
<protein>
    <submittedName>
        <fullName evidence="2">Uncharacterized protein</fullName>
    </submittedName>
</protein>
<dbReference type="Gene3D" id="1.20.5.1700">
    <property type="match status" value="1"/>
</dbReference>
<organism evidence="2 3">
    <name type="scientific">Halocaridina rubra</name>
    <name type="common">Hawaiian red shrimp</name>
    <dbReference type="NCBI Taxonomy" id="373956"/>
    <lineage>
        <taxon>Eukaryota</taxon>
        <taxon>Metazoa</taxon>
        <taxon>Ecdysozoa</taxon>
        <taxon>Arthropoda</taxon>
        <taxon>Crustacea</taxon>
        <taxon>Multicrustacea</taxon>
        <taxon>Malacostraca</taxon>
        <taxon>Eumalacostraca</taxon>
        <taxon>Eucarida</taxon>
        <taxon>Decapoda</taxon>
        <taxon>Pleocyemata</taxon>
        <taxon>Caridea</taxon>
        <taxon>Atyoidea</taxon>
        <taxon>Atyidae</taxon>
        <taxon>Halocaridina</taxon>
    </lineage>
</organism>